<evidence type="ECO:0000256" key="1">
    <source>
        <dbReference type="ARBA" id="ARBA00004502"/>
    </source>
</evidence>
<reference evidence="5" key="1">
    <citation type="submission" date="2018-06" db="EMBL/GenBank/DDBJ databases">
        <title>Genome assembly of Danube salmon.</title>
        <authorList>
            <person name="Macqueen D.J."/>
            <person name="Gundappa M.K."/>
        </authorList>
    </citation>
    <scope>NUCLEOTIDE SEQUENCE [LARGE SCALE GENOMIC DNA]</scope>
</reference>
<name>A0A4W5M865_9TELE</name>
<sequence length="101" mass="11147">MLPVVVDQKNVFVRILSLPAVGSTCEVIERPYASIKQTQLLLCSVCGVYERGARTASSLSVGSIEPVIDPLETQCEYIDPLTSKVIIQYTLMLCNTWKVVN</sequence>
<accession>A0A4W5M865</accession>
<keyword evidence="3" id="KW-0551">Lipid droplet</keyword>
<dbReference type="InterPro" id="IPR042998">
    <property type="entry name" value="PLIN1"/>
</dbReference>
<dbReference type="Proteomes" id="UP000314982">
    <property type="component" value="Unassembled WGS sequence"/>
</dbReference>
<dbReference type="InterPro" id="IPR004279">
    <property type="entry name" value="Perilipin"/>
</dbReference>
<dbReference type="GO" id="GO:0005811">
    <property type="term" value="C:lipid droplet"/>
    <property type="evidence" value="ECO:0007669"/>
    <property type="project" value="UniProtKB-SubCell"/>
</dbReference>
<dbReference type="PANTHER" id="PTHR47138">
    <property type="entry name" value="PERILIPIN-1"/>
    <property type="match status" value="1"/>
</dbReference>
<dbReference type="GeneTree" id="ENSGT00970000195293"/>
<comment type="subcellular location">
    <subcellularLocation>
        <location evidence="1">Lipid droplet</location>
    </subcellularLocation>
</comment>
<evidence type="ECO:0000256" key="2">
    <source>
        <dbReference type="ARBA" id="ARBA00006311"/>
    </source>
</evidence>
<evidence type="ECO:0000313" key="5">
    <source>
        <dbReference type="Proteomes" id="UP000314982"/>
    </source>
</evidence>
<dbReference type="Ensembl" id="ENSHHUT00000035971.1">
    <property type="protein sequence ID" value="ENSHHUP00000034587.1"/>
    <property type="gene ID" value="ENSHHUG00000021777.1"/>
</dbReference>
<organism evidence="4 5">
    <name type="scientific">Hucho hucho</name>
    <name type="common">huchen</name>
    <dbReference type="NCBI Taxonomy" id="62062"/>
    <lineage>
        <taxon>Eukaryota</taxon>
        <taxon>Metazoa</taxon>
        <taxon>Chordata</taxon>
        <taxon>Craniata</taxon>
        <taxon>Vertebrata</taxon>
        <taxon>Euteleostomi</taxon>
        <taxon>Actinopterygii</taxon>
        <taxon>Neopterygii</taxon>
        <taxon>Teleostei</taxon>
        <taxon>Protacanthopterygii</taxon>
        <taxon>Salmoniformes</taxon>
        <taxon>Salmonidae</taxon>
        <taxon>Salmoninae</taxon>
        <taxon>Hucho</taxon>
    </lineage>
</organism>
<protein>
    <submittedName>
        <fullName evidence="4">Uncharacterized protein</fullName>
    </submittedName>
</protein>
<reference evidence="4" key="2">
    <citation type="submission" date="2025-08" db="UniProtKB">
        <authorList>
            <consortium name="Ensembl"/>
        </authorList>
    </citation>
    <scope>IDENTIFICATION</scope>
</reference>
<dbReference type="PANTHER" id="PTHR47138:SF1">
    <property type="entry name" value="PERILIPIN-1"/>
    <property type="match status" value="1"/>
</dbReference>
<proteinExistence type="inferred from homology"/>
<keyword evidence="5" id="KW-1185">Reference proteome</keyword>
<reference evidence="4" key="3">
    <citation type="submission" date="2025-09" db="UniProtKB">
        <authorList>
            <consortium name="Ensembl"/>
        </authorList>
    </citation>
    <scope>IDENTIFICATION</scope>
</reference>
<dbReference type="STRING" id="62062.ENSHHUP00000034587"/>
<dbReference type="Pfam" id="PF03036">
    <property type="entry name" value="Perilipin"/>
    <property type="match status" value="1"/>
</dbReference>
<dbReference type="AlphaFoldDB" id="A0A4W5M865"/>
<evidence type="ECO:0000256" key="3">
    <source>
        <dbReference type="ARBA" id="ARBA00022677"/>
    </source>
</evidence>
<evidence type="ECO:0000313" key="4">
    <source>
        <dbReference type="Ensembl" id="ENSHHUP00000034587.1"/>
    </source>
</evidence>
<comment type="similarity">
    <text evidence="2">Belongs to the perilipin family.</text>
</comment>
<dbReference type="GO" id="GO:0006629">
    <property type="term" value="P:lipid metabolic process"/>
    <property type="evidence" value="ECO:0007669"/>
    <property type="project" value="InterPro"/>
</dbReference>